<sequence>MVIKLSYLFLCFCLFLIAFSAFRNQLMSNLIILEGLMLICIVFSVLSVAELGSKSLILMLLTFAAIEAALGLALLVNFLRSYGNDFCLNMSQFFAKN</sequence>
<keyword evidence="5" id="KW-1278">Translocase</keyword>
<accession>A0A0A6ZAD7</accession>
<keyword evidence="6 10" id="KW-1133">Transmembrane helix</keyword>
<evidence type="ECO:0000256" key="6">
    <source>
        <dbReference type="ARBA" id="ARBA00022989"/>
    </source>
</evidence>
<organism evidence="11">
    <name type="scientific">Vertigo pusilla</name>
    <dbReference type="NCBI Taxonomy" id="1282417"/>
    <lineage>
        <taxon>Eukaryota</taxon>
        <taxon>Metazoa</taxon>
        <taxon>Spiralia</taxon>
        <taxon>Lophotrochozoa</taxon>
        <taxon>Mollusca</taxon>
        <taxon>Gastropoda</taxon>
        <taxon>Heterobranchia</taxon>
        <taxon>Euthyneura</taxon>
        <taxon>Panpulmonata</taxon>
        <taxon>Eupulmonata</taxon>
        <taxon>Stylommatophora</taxon>
        <taxon>Orthurethra</taxon>
        <taxon>Vertiginidae</taxon>
        <taxon>Vertigo</taxon>
    </lineage>
</organism>
<comment type="subcellular location">
    <subcellularLocation>
        <location evidence="1">Membrane</location>
        <topology evidence="1">Multi-pass membrane protein</topology>
    </subcellularLocation>
</comment>
<keyword evidence="7" id="KW-0520">NAD</keyword>
<proteinExistence type="inferred from homology"/>
<evidence type="ECO:0000256" key="10">
    <source>
        <dbReference type="SAM" id="Phobius"/>
    </source>
</evidence>
<feature type="transmembrane region" description="Helical" evidence="10">
    <location>
        <begin position="56"/>
        <end position="79"/>
    </location>
</feature>
<dbReference type="AlphaFoldDB" id="A0A0A6ZAD7"/>
<reference evidence="11" key="1">
    <citation type="submission" date="2012-11" db="EMBL/GenBank/DDBJ databases">
        <title>Mitochondrial Genome Evolution in Pupillid Land Snails.</title>
        <authorList>
            <person name="Marquardt J.D."/>
            <person name="Adema C.M."/>
            <person name="Nekola J.C."/>
            <person name="Bergthorsson U."/>
        </authorList>
    </citation>
    <scope>NUCLEOTIDE SEQUENCE</scope>
</reference>
<dbReference type="Gene3D" id="1.10.287.3510">
    <property type="match status" value="1"/>
</dbReference>
<evidence type="ECO:0000256" key="4">
    <source>
        <dbReference type="ARBA" id="ARBA00022692"/>
    </source>
</evidence>
<name>A0A0A6ZAD7_9EUPU</name>
<keyword evidence="4 10" id="KW-0812">Transmembrane</keyword>
<protein>
    <recommendedName>
        <fullName evidence="3">NADH-ubiquinone oxidoreductase chain 4L</fullName>
    </recommendedName>
    <alternativeName>
        <fullName evidence="9">NADH dehydrogenase subunit 4L</fullName>
    </alternativeName>
</protein>
<evidence type="ECO:0000256" key="5">
    <source>
        <dbReference type="ARBA" id="ARBA00022967"/>
    </source>
</evidence>
<evidence type="ECO:0000256" key="3">
    <source>
        <dbReference type="ARBA" id="ARBA00016612"/>
    </source>
</evidence>
<dbReference type="Pfam" id="PF00420">
    <property type="entry name" value="Oxidored_q2"/>
    <property type="match status" value="1"/>
</dbReference>
<keyword evidence="11" id="KW-0496">Mitochondrion</keyword>
<dbReference type="EMBL" id="KC185405">
    <property type="protein sequence ID" value="AGC52880.1"/>
    <property type="molecule type" value="Genomic_DNA"/>
</dbReference>
<dbReference type="InterPro" id="IPR039428">
    <property type="entry name" value="NUOK/Mnh_C1-like"/>
</dbReference>
<evidence type="ECO:0000256" key="8">
    <source>
        <dbReference type="ARBA" id="ARBA00023136"/>
    </source>
</evidence>
<dbReference type="RefSeq" id="YP_009113915.1">
    <property type="nucleotide sequence ID" value="NC_026045.1"/>
</dbReference>
<geneLocation type="mitochondrion" evidence="11"/>
<keyword evidence="8 10" id="KW-0472">Membrane</keyword>
<dbReference type="GeneID" id="22832502"/>
<evidence type="ECO:0000313" key="11">
    <source>
        <dbReference type="EMBL" id="AGC52880.1"/>
    </source>
</evidence>
<evidence type="ECO:0000256" key="9">
    <source>
        <dbReference type="ARBA" id="ARBA00031586"/>
    </source>
</evidence>
<dbReference type="GO" id="GO:0016020">
    <property type="term" value="C:membrane"/>
    <property type="evidence" value="ECO:0007669"/>
    <property type="project" value="UniProtKB-SubCell"/>
</dbReference>
<comment type="similarity">
    <text evidence="2">Belongs to the complex I subunit 4L family.</text>
</comment>
<gene>
    <name evidence="11" type="primary">ND4L</name>
</gene>
<feature type="transmembrane region" description="Helical" evidence="10">
    <location>
        <begin position="30"/>
        <end position="49"/>
    </location>
</feature>
<evidence type="ECO:0000256" key="1">
    <source>
        <dbReference type="ARBA" id="ARBA00004141"/>
    </source>
</evidence>
<dbReference type="CTD" id="4539"/>
<evidence type="ECO:0000256" key="2">
    <source>
        <dbReference type="ARBA" id="ARBA00010519"/>
    </source>
</evidence>
<evidence type="ECO:0000256" key="7">
    <source>
        <dbReference type="ARBA" id="ARBA00023027"/>
    </source>
</evidence>